<dbReference type="GO" id="GO:0006508">
    <property type="term" value="P:proteolysis"/>
    <property type="evidence" value="ECO:0007669"/>
    <property type="project" value="UniProtKB-KW"/>
</dbReference>
<keyword evidence="3" id="KW-1133">Transmembrane helix</keyword>
<keyword evidence="1" id="KW-0645">Protease</keyword>
<keyword evidence="1" id="KW-0749">Sporulation</keyword>
<feature type="active site" evidence="2">
    <location>
        <position position="183"/>
    </location>
</feature>
<dbReference type="GO" id="GO:0030435">
    <property type="term" value="P:sporulation resulting in formation of a cellular spore"/>
    <property type="evidence" value="ECO:0007669"/>
    <property type="project" value="UniProtKB-KW"/>
</dbReference>
<dbReference type="RefSeq" id="WP_053602726.1">
    <property type="nucleotide sequence ID" value="NZ_CP012600.1"/>
</dbReference>
<dbReference type="InterPro" id="IPR005081">
    <property type="entry name" value="SpoIIGA"/>
</dbReference>
<comment type="similarity">
    <text evidence="1">Belongs to the peptidase U4 family.</text>
</comment>
<dbReference type="EC" id="3.4.23.-" evidence="1"/>
<dbReference type="GO" id="GO:0004190">
    <property type="term" value="F:aspartic-type endopeptidase activity"/>
    <property type="evidence" value="ECO:0007669"/>
    <property type="project" value="UniProtKB-KW"/>
</dbReference>
<evidence type="ECO:0000256" key="1">
    <source>
        <dbReference type="PIRNR" id="PIRNR018571"/>
    </source>
</evidence>
<evidence type="ECO:0000313" key="4">
    <source>
        <dbReference type="EMBL" id="ALC80975.1"/>
    </source>
</evidence>
<evidence type="ECO:0000256" key="3">
    <source>
        <dbReference type="SAM" id="Phobius"/>
    </source>
</evidence>
<name>A0A0M4FVZ8_9BACI</name>
<dbReference type="PIRSF" id="PIRSF018571">
    <property type="entry name" value="SpoIIGA"/>
    <property type="match status" value="1"/>
</dbReference>
<feature type="transmembrane region" description="Helical" evidence="3">
    <location>
        <begin position="6"/>
        <end position="24"/>
    </location>
</feature>
<feature type="transmembrane region" description="Helical" evidence="3">
    <location>
        <begin position="130"/>
        <end position="147"/>
    </location>
</feature>
<keyword evidence="1" id="KW-0378">Hydrolase</keyword>
<dbReference type="STRING" id="1441095.AM592_04760"/>
<evidence type="ECO:0000313" key="5">
    <source>
        <dbReference type="Proteomes" id="UP000067625"/>
    </source>
</evidence>
<sequence length="309" mass="34778">MEIYLDVIWLLNFCFDLLLLSLTGKILKRNVKKFRLVLGALIGSGIVLIMFTPFSWFVSHPAGKLAFSLLIVFAAFGFKRFRYFLQNWLTFFFVTFLLGGGIIGAHSLLQSDGQLENGALMTASSGFGDPISWIFVIIGFPILWIFSKKRIEDIEIRKIQFEEHVNVQVMIGGQEVFLKGLVDSGNQLYDPLTKTPVMIVYAECLKPIVGEAFLELVKTGDSVHALEQIDETFPFIDRLRLVPYRGVGQQNQFLLSIKPDDVLVYTKEEIISVEKCFVGISPSGLSSDDDFQAIVHPKMLSEKGIKHVS</sequence>
<reference evidence="4 5" key="2">
    <citation type="journal article" date="2016" name="Int. J. Syst. Evol. Microbiol.">
        <title>Bacillus gobiensis sp. nov., isolated from a soil sample.</title>
        <authorList>
            <person name="Liu B."/>
            <person name="Liu G.H."/>
            <person name="Cetin S."/>
            <person name="Schumann P."/>
            <person name="Pan Z.Z."/>
            <person name="Chen Q.Q."/>
        </authorList>
    </citation>
    <scope>NUCLEOTIDE SEQUENCE [LARGE SCALE GENOMIC DNA]</scope>
    <source>
        <strain evidence="4 5">FJAT-4402</strain>
    </source>
</reference>
<proteinExistence type="inferred from homology"/>
<dbReference type="PATRIC" id="fig|1441095.3.peg.1045"/>
<keyword evidence="3" id="KW-0812">Transmembrane</keyword>
<comment type="subcellular location">
    <subcellularLocation>
        <location evidence="1">Cell membrane</location>
    </subcellularLocation>
</comment>
<feature type="transmembrane region" description="Helical" evidence="3">
    <location>
        <begin position="88"/>
        <end position="110"/>
    </location>
</feature>
<accession>A0A0M4FVZ8</accession>
<keyword evidence="5" id="KW-1185">Reference proteome</keyword>
<keyword evidence="1" id="KW-1003">Cell membrane</keyword>
<comment type="function">
    <text evidence="1">Probable aspartic protease that is responsible for the proteolytic cleavage of the RNA polymerase sigma E factor (SigE/spoIIGB) to yield the active peptide in the mother cell during sporulation. Responds to a signal from the forespore that is triggered by the extracellular signal protein SpoIIR.</text>
</comment>
<keyword evidence="1" id="KW-0064">Aspartyl protease</keyword>
<comment type="subunit">
    <text evidence="1">Self-associates. Interacts with SigE. Interacts with SpoIIR.</text>
</comment>
<dbReference type="OrthoDB" id="2690199at2"/>
<feature type="transmembrane region" description="Helical" evidence="3">
    <location>
        <begin position="62"/>
        <end position="81"/>
    </location>
</feature>
<dbReference type="GO" id="GO:0005886">
    <property type="term" value="C:plasma membrane"/>
    <property type="evidence" value="ECO:0007669"/>
    <property type="project" value="UniProtKB-SubCell"/>
</dbReference>
<dbReference type="Proteomes" id="UP000067625">
    <property type="component" value="Chromosome"/>
</dbReference>
<dbReference type="EMBL" id="CP012600">
    <property type="protein sequence ID" value="ALC80975.1"/>
    <property type="molecule type" value="Genomic_DNA"/>
</dbReference>
<reference evidence="5" key="1">
    <citation type="submission" date="2015-08" db="EMBL/GenBank/DDBJ databases">
        <title>Genome sequencing project for genomic taxonomy and phylogenomics of Bacillus-like bacteria.</title>
        <authorList>
            <person name="Liu B."/>
            <person name="Wang J."/>
            <person name="Zhu Y."/>
            <person name="Liu G."/>
            <person name="Chen Q."/>
            <person name="Chen Z."/>
            <person name="Lan J."/>
            <person name="Che J."/>
            <person name="Ge C."/>
            <person name="Shi H."/>
            <person name="Pan Z."/>
            <person name="Liu X."/>
        </authorList>
    </citation>
    <scope>NUCLEOTIDE SEQUENCE [LARGE SCALE GENOMIC DNA]</scope>
    <source>
        <strain evidence="5">FJAT-4402</strain>
    </source>
</reference>
<feature type="transmembrane region" description="Helical" evidence="3">
    <location>
        <begin position="36"/>
        <end position="56"/>
    </location>
</feature>
<dbReference type="Pfam" id="PF03419">
    <property type="entry name" value="Peptidase_U4"/>
    <property type="match status" value="1"/>
</dbReference>
<evidence type="ECO:0000256" key="2">
    <source>
        <dbReference type="PIRSR" id="PIRSR018571-1"/>
    </source>
</evidence>
<protein>
    <recommendedName>
        <fullName evidence="1">Sporulation sigma-E factor-processing peptidase</fullName>
        <ecNumber evidence="1">3.4.23.-</ecNumber>
    </recommendedName>
    <alternativeName>
        <fullName evidence="1">Membrane-associated aspartic protease</fullName>
    </alternativeName>
    <alternativeName>
        <fullName evidence="1">Stage II sporulation protein GA</fullName>
    </alternativeName>
</protein>
<organism evidence="4 5">
    <name type="scientific">Bacillus gobiensis</name>
    <dbReference type="NCBI Taxonomy" id="1441095"/>
    <lineage>
        <taxon>Bacteria</taxon>
        <taxon>Bacillati</taxon>
        <taxon>Bacillota</taxon>
        <taxon>Bacilli</taxon>
        <taxon>Bacillales</taxon>
        <taxon>Bacillaceae</taxon>
        <taxon>Bacillus</taxon>
    </lineage>
</organism>
<keyword evidence="1 3" id="KW-0472">Membrane</keyword>
<dbReference type="AlphaFoldDB" id="A0A0M4FVZ8"/>
<dbReference type="NCBIfam" id="TIGR02854">
    <property type="entry name" value="spore_II_GA"/>
    <property type="match status" value="1"/>
</dbReference>
<gene>
    <name evidence="4" type="ORF">AM592_04760</name>
</gene>
<dbReference type="GO" id="GO:0030436">
    <property type="term" value="P:asexual sporulation"/>
    <property type="evidence" value="ECO:0007669"/>
    <property type="project" value="InterPro"/>
</dbReference>